<evidence type="ECO:0000256" key="2">
    <source>
        <dbReference type="SAM" id="Phobius"/>
    </source>
</evidence>
<protein>
    <recommendedName>
        <fullName evidence="5">Smp protein</fullName>
    </recommendedName>
</protein>
<proteinExistence type="predicted"/>
<dbReference type="AlphaFoldDB" id="A0A1Y0D669"/>
<dbReference type="EMBL" id="CP021377">
    <property type="protein sequence ID" value="ART83030.1"/>
    <property type="molecule type" value="Genomic_DNA"/>
</dbReference>
<keyword evidence="2" id="KW-1133">Transmembrane helix</keyword>
<name>A0A1Y0D669_9GAMM</name>
<feature type="transmembrane region" description="Helical" evidence="2">
    <location>
        <begin position="188"/>
        <end position="206"/>
    </location>
</feature>
<dbReference type="OrthoDB" id="5600730at2"/>
<dbReference type="KEGG" id="opf:CBP31_10685"/>
<evidence type="ECO:0000313" key="3">
    <source>
        <dbReference type="EMBL" id="ART83030.1"/>
    </source>
</evidence>
<feature type="region of interest" description="Disordered" evidence="1">
    <location>
        <begin position="112"/>
        <end position="137"/>
    </location>
</feature>
<evidence type="ECO:0000256" key="1">
    <source>
        <dbReference type="SAM" id="MobiDB-lite"/>
    </source>
</evidence>
<evidence type="ECO:0000313" key="4">
    <source>
        <dbReference type="Proteomes" id="UP000243937"/>
    </source>
</evidence>
<dbReference type="RefSeq" id="WP_087037153.1">
    <property type="nucleotide sequence ID" value="NZ_CP021377.1"/>
</dbReference>
<evidence type="ECO:0008006" key="5">
    <source>
        <dbReference type="Google" id="ProtNLM"/>
    </source>
</evidence>
<accession>A0A1Y0D669</accession>
<keyword evidence="4" id="KW-1185">Reference proteome</keyword>
<keyword evidence="2" id="KW-0472">Membrane</keyword>
<sequence length="219" mass="24464">MWKRLYHPHFSPPKLLLWLLVLGLLLLTAWQGLQVAKLGHAWQTLPQRTLAKPLVDYAAPEAIRALLAEDTAIAQRLVTELAAADLISSAQLYGNDGHLLAESVAGEDAQLKEKNEANTDAKEPSAEVKEPSAEAKKPAPIVNKTSALTYVRPLYQEDQPLGFLRLQLASNPLSLAQHSLWRQLEHHLSWLFPLCLVFGLLLGMAIQHWRQRRALSTKN</sequence>
<dbReference type="Proteomes" id="UP000243937">
    <property type="component" value="Chromosome"/>
</dbReference>
<organism evidence="3 4">
    <name type="scientific">Oceanisphaera profunda</name>
    <dbReference type="NCBI Taxonomy" id="1416627"/>
    <lineage>
        <taxon>Bacteria</taxon>
        <taxon>Pseudomonadati</taxon>
        <taxon>Pseudomonadota</taxon>
        <taxon>Gammaproteobacteria</taxon>
        <taxon>Aeromonadales</taxon>
        <taxon>Aeromonadaceae</taxon>
        <taxon>Oceanisphaera</taxon>
    </lineage>
</organism>
<reference evidence="3 4" key="1">
    <citation type="journal article" date="2014" name="Int. J. Syst. Evol. Microbiol.">
        <title>Oceanisphaera profunda sp. nov., a marine bacterium isolated from deep-sea sediment, and emended description of the genus Oceanisphaera.</title>
        <authorList>
            <person name="Xu Z."/>
            <person name="Zhang X.Y."/>
            <person name="Su H.N."/>
            <person name="Yu Z.C."/>
            <person name="Liu C."/>
            <person name="Li H."/>
            <person name="Chen X.L."/>
            <person name="Song X.Y."/>
            <person name="Xie B.B."/>
            <person name="Qin Q.L."/>
            <person name="Zhou B.C."/>
            <person name="Shi M."/>
            <person name="Huang Y."/>
            <person name="Zhang Y.Z."/>
        </authorList>
    </citation>
    <scope>NUCLEOTIDE SEQUENCE [LARGE SCALE GENOMIC DNA]</scope>
    <source>
        <strain evidence="3 4">SM1222</strain>
    </source>
</reference>
<keyword evidence="2" id="KW-0812">Transmembrane</keyword>
<gene>
    <name evidence="3" type="ORF">CBP31_10685</name>
</gene>